<protein>
    <submittedName>
        <fullName evidence="2">Rubrerythrin</fullName>
    </submittedName>
</protein>
<dbReference type="Gene3D" id="1.20.1260.10">
    <property type="match status" value="1"/>
</dbReference>
<dbReference type="EMBL" id="JAFBEV010000003">
    <property type="protein sequence ID" value="MBM7657095.1"/>
    <property type="molecule type" value="Genomic_DNA"/>
</dbReference>
<dbReference type="RefSeq" id="WP_205005452.1">
    <property type="nucleotide sequence ID" value="NZ_CBCRXA010000003.1"/>
</dbReference>
<dbReference type="InterPro" id="IPR012347">
    <property type="entry name" value="Ferritin-like"/>
</dbReference>
<feature type="domain" description="Rubrerythrin diiron-binding" evidence="1">
    <location>
        <begin position="30"/>
        <end position="145"/>
    </location>
</feature>
<name>A0ABS2Q701_9BACL</name>
<keyword evidence="3" id="KW-1185">Reference proteome</keyword>
<evidence type="ECO:0000313" key="2">
    <source>
        <dbReference type="EMBL" id="MBM7657095.1"/>
    </source>
</evidence>
<dbReference type="InterPro" id="IPR009078">
    <property type="entry name" value="Ferritin-like_SF"/>
</dbReference>
<organism evidence="2 3">
    <name type="scientific">Sporolactobacillus spathodeae</name>
    <dbReference type="NCBI Taxonomy" id="1465502"/>
    <lineage>
        <taxon>Bacteria</taxon>
        <taxon>Bacillati</taxon>
        <taxon>Bacillota</taxon>
        <taxon>Bacilli</taxon>
        <taxon>Bacillales</taxon>
        <taxon>Sporolactobacillaceae</taxon>
        <taxon>Sporolactobacillus</taxon>
    </lineage>
</organism>
<evidence type="ECO:0000313" key="3">
    <source>
        <dbReference type="Proteomes" id="UP000823201"/>
    </source>
</evidence>
<proteinExistence type="predicted"/>
<accession>A0ABS2Q701</accession>
<dbReference type="SUPFAM" id="SSF47240">
    <property type="entry name" value="Ferritin-like"/>
    <property type="match status" value="1"/>
</dbReference>
<gene>
    <name evidence="2" type="ORF">JOC27_000536</name>
</gene>
<sequence length="150" mass="17658">MYYSNDFHSFPYYREIDSVNAQIVNRVLDGIKAEATAIEFYSRLSEIAPTTEAKADILHALDDERIHLQKFTELYLRLTGRQPSYQIVPITFNSFQEGAREAYRTELEAYEEYRNAYLMTQDPIIRDVFLRAFTDEIEHAIRFSQAIVTR</sequence>
<dbReference type="CDD" id="cd00657">
    <property type="entry name" value="Ferritin_like"/>
    <property type="match status" value="1"/>
</dbReference>
<evidence type="ECO:0000259" key="1">
    <source>
        <dbReference type="Pfam" id="PF02915"/>
    </source>
</evidence>
<dbReference type="Proteomes" id="UP000823201">
    <property type="component" value="Unassembled WGS sequence"/>
</dbReference>
<dbReference type="Pfam" id="PF02915">
    <property type="entry name" value="Rubrerythrin"/>
    <property type="match status" value="1"/>
</dbReference>
<dbReference type="InterPro" id="IPR003251">
    <property type="entry name" value="Rr_diiron-bd_dom"/>
</dbReference>
<reference evidence="2 3" key="1">
    <citation type="submission" date="2021-01" db="EMBL/GenBank/DDBJ databases">
        <title>Genomic Encyclopedia of Type Strains, Phase IV (KMG-IV): sequencing the most valuable type-strain genomes for metagenomic binning, comparative biology and taxonomic classification.</title>
        <authorList>
            <person name="Goeker M."/>
        </authorList>
    </citation>
    <scope>NUCLEOTIDE SEQUENCE [LARGE SCALE GENOMIC DNA]</scope>
    <source>
        <strain evidence="2 3">DSM 100968</strain>
    </source>
</reference>
<comment type="caution">
    <text evidence="2">The sequence shown here is derived from an EMBL/GenBank/DDBJ whole genome shotgun (WGS) entry which is preliminary data.</text>
</comment>